<name>A0A5J5DMI1_9PERO</name>
<proteinExistence type="predicted"/>
<dbReference type="EMBL" id="VOFY01000002">
    <property type="protein sequence ID" value="KAA8594637.1"/>
    <property type="molecule type" value="Genomic_DNA"/>
</dbReference>
<feature type="compositionally biased region" description="Basic and acidic residues" evidence="1">
    <location>
        <begin position="86"/>
        <end position="95"/>
    </location>
</feature>
<reference evidence="3 4" key="1">
    <citation type="submission" date="2019-08" db="EMBL/GenBank/DDBJ databases">
        <title>A chromosome-level genome assembly, high-density linkage maps, and genome scans reveal the genomic architecture of hybrid incompatibilities underlying speciation via character displacement in darters (Percidae: Etheostominae).</title>
        <authorList>
            <person name="Moran R.L."/>
            <person name="Catchen J.M."/>
            <person name="Fuller R.C."/>
        </authorList>
    </citation>
    <scope>NUCLEOTIDE SEQUENCE [LARGE SCALE GENOMIC DNA]</scope>
    <source>
        <strain evidence="3">EspeVRDwgs_2016</strain>
        <tissue evidence="3">Muscle</tissue>
    </source>
</reference>
<feature type="compositionally biased region" description="Basic residues" evidence="1">
    <location>
        <begin position="71"/>
        <end position="85"/>
    </location>
</feature>
<comment type="caution">
    <text evidence="3">The sequence shown here is derived from an EMBL/GenBank/DDBJ whole genome shotgun (WGS) entry which is preliminary data.</text>
</comment>
<keyword evidence="2" id="KW-0732">Signal</keyword>
<evidence type="ECO:0000256" key="1">
    <source>
        <dbReference type="SAM" id="MobiDB-lite"/>
    </source>
</evidence>
<feature type="signal peptide" evidence="2">
    <location>
        <begin position="1"/>
        <end position="16"/>
    </location>
</feature>
<evidence type="ECO:0000256" key="2">
    <source>
        <dbReference type="SAM" id="SignalP"/>
    </source>
</evidence>
<evidence type="ECO:0000313" key="3">
    <source>
        <dbReference type="EMBL" id="KAA8594637.1"/>
    </source>
</evidence>
<organism evidence="3 4">
    <name type="scientific">Etheostoma spectabile</name>
    <name type="common">orangethroat darter</name>
    <dbReference type="NCBI Taxonomy" id="54343"/>
    <lineage>
        <taxon>Eukaryota</taxon>
        <taxon>Metazoa</taxon>
        <taxon>Chordata</taxon>
        <taxon>Craniata</taxon>
        <taxon>Vertebrata</taxon>
        <taxon>Euteleostomi</taxon>
        <taxon>Actinopterygii</taxon>
        <taxon>Neopterygii</taxon>
        <taxon>Teleostei</taxon>
        <taxon>Neoteleostei</taxon>
        <taxon>Acanthomorphata</taxon>
        <taxon>Eupercaria</taxon>
        <taxon>Perciformes</taxon>
        <taxon>Percoidei</taxon>
        <taxon>Percidae</taxon>
        <taxon>Etheostomatinae</taxon>
        <taxon>Etheostoma</taxon>
    </lineage>
</organism>
<gene>
    <name evidence="3" type="ORF">FQN60_011772</name>
</gene>
<feature type="region of interest" description="Disordered" evidence="1">
    <location>
        <begin position="68"/>
        <end position="95"/>
    </location>
</feature>
<keyword evidence="4" id="KW-1185">Reference proteome</keyword>
<accession>A0A5J5DMI1</accession>
<feature type="chain" id="PRO_5023809294" description="Secreted protein" evidence="2">
    <location>
        <begin position="17"/>
        <end position="95"/>
    </location>
</feature>
<protein>
    <recommendedName>
        <fullName evidence="5">Secreted protein</fullName>
    </recommendedName>
</protein>
<dbReference type="Proteomes" id="UP000327493">
    <property type="component" value="Chromosome 2"/>
</dbReference>
<dbReference type="AlphaFoldDB" id="A0A5J5DMI1"/>
<sequence>MWLLLVVVIVDSVVQTDRFGTAVRNLLNMTEKPAAGLRLVHLNPNKSDPCHRSKRMTRIKNVSHKLACAHPRSHAHTHKTHKRQRRRDEGGESEP</sequence>
<evidence type="ECO:0008006" key="5">
    <source>
        <dbReference type="Google" id="ProtNLM"/>
    </source>
</evidence>
<evidence type="ECO:0000313" key="4">
    <source>
        <dbReference type="Proteomes" id="UP000327493"/>
    </source>
</evidence>